<accession>A0A0L0V9N7</accession>
<dbReference type="AlphaFoldDB" id="A0A0L0V9N7"/>
<sequence length="108" mass="11743">MLRLFRLFALALLMASWEVAGDALDGKTGNTYFGCHRNVDAACSNPQPGGKKQELRWAVRLHHGKRDYLCGSGTHPQCCLKGQYKILNHGPVKVDTGDIPCCDAGGQS</sequence>
<protein>
    <submittedName>
        <fullName evidence="2">Uncharacterized protein</fullName>
    </submittedName>
</protein>
<organism evidence="2 3">
    <name type="scientific">Puccinia striiformis f. sp. tritici PST-78</name>
    <dbReference type="NCBI Taxonomy" id="1165861"/>
    <lineage>
        <taxon>Eukaryota</taxon>
        <taxon>Fungi</taxon>
        <taxon>Dikarya</taxon>
        <taxon>Basidiomycota</taxon>
        <taxon>Pucciniomycotina</taxon>
        <taxon>Pucciniomycetes</taxon>
        <taxon>Pucciniales</taxon>
        <taxon>Pucciniaceae</taxon>
        <taxon>Puccinia</taxon>
    </lineage>
</organism>
<feature type="signal peptide" evidence="1">
    <location>
        <begin position="1"/>
        <end position="21"/>
    </location>
</feature>
<dbReference type="Proteomes" id="UP000054564">
    <property type="component" value="Unassembled WGS sequence"/>
</dbReference>
<reference evidence="3" key="1">
    <citation type="submission" date="2014-03" db="EMBL/GenBank/DDBJ databases">
        <title>The Genome Sequence of Puccinia striiformis f. sp. tritici PST-78.</title>
        <authorList>
            <consortium name="The Broad Institute Genome Sequencing Platform"/>
            <person name="Cuomo C."/>
            <person name="Hulbert S."/>
            <person name="Chen X."/>
            <person name="Walker B."/>
            <person name="Young S.K."/>
            <person name="Zeng Q."/>
            <person name="Gargeya S."/>
            <person name="Fitzgerald M."/>
            <person name="Haas B."/>
            <person name="Abouelleil A."/>
            <person name="Alvarado L."/>
            <person name="Arachchi H.M."/>
            <person name="Berlin A.M."/>
            <person name="Chapman S.B."/>
            <person name="Goldberg J."/>
            <person name="Griggs A."/>
            <person name="Gujja S."/>
            <person name="Hansen M."/>
            <person name="Howarth C."/>
            <person name="Imamovic A."/>
            <person name="Larimer J."/>
            <person name="McCowan C."/>
            <person name="Montmayeur A."/>
            <person name="Murphy C."/>
            <person name="Neiman D."/>
            <person name="Pearson M."/>
            <person name="Priest M."/>
            <person name="Roberts A."/>
            <person name="Saif S."/>
            <person name="Shea T."/>
            <person name="Sisk P."/>
            <person name="Sykes S."/>
            <person name="Wortman J."/>
            <person name="Nusbaum C."/>
            <person name="Birren B."/>
        </authorList>
    </citation>
    <scope>NUCLEOTIDE SEQUENCE [LARGE SCALE GENOMIC DNA]</scope>
    <source>
        <strain evidence="3">race PST-78</strain>
    </source>
</reference>
<evidence type="ECO:0000256" key="1">
    <source>
        <dbReference type="SAM" id="SignalP"/>
    </source>
</evidence>
<evidence type="ECO:0000313" key="3">
    <source>
        <dbReference type="Proteomes" id="UP000054564"/>
    </source>
</evidence>
<name>A0A0L0V9N7_9BASI</name>
<evidence type="ECO:0000313" key="2">
    <source>
        <dbReference type="EMBL" id="KNE95709.1"/>
    </source>
</evidence>
<dbReference type="OrthoDB" id="10268457at2759"/>
<feature type="chain" id="PRO_5005550025" evidence="1">
    <location>
        <begin position="22"/>
        <end position="108"/>
    </location>
</feature>
<gene>
    <name evidence="2" type="ORF">PSTG_10927</name>
</gene>
<keyword evidence="1" id="KW-0732">Signal</keyword>
<proteinExistence type="predicted"/>
<dbReference type="EMBL" id="AJIL01000092">
    <property type="protein sequence ID" value="KNE95709.1"/>
    <property type="molecule type" value="Genomic_DNA"/>
</dbReference>
<keyword evidence="3" id="KW-1185">Reference proteome</keyword>
<comment type="caution">
    <text evidence="2">The sequence shown here is derived from an EMBL/GenBank/DDBJ whole genome shotgun (WGS) entry which is preliminary data.</text>
</comment>